<feature type="active site" description="Proton donor" evidence="9">
    <location>
        <position position="455"/>
    </location>
</feature>
<keyword evidence="2 10" id="KW-0645">Protease</keyword>
<keyword evidence="8" id="KW-0865">Zymogen</keyword>
<dbReference type="CDD" id="cd09597">
    <property type="entry name" value="M4_TLP"/>
    <property type="match status" value="1"/>
</dbReference>
<comment type="similarity">
    <text evidence="1 10">Belongs to the peptidase M4 family.</text>
</comment>
<evidence type="ECO:0000256" key="5">
    <source>
        <dbReference type="ARBA" id="ARBA00022801"/>
    </source>
</evidence>
<dbReference type="STRING" id="40335.Ltuc_2265"/>
<comment type="cofactor">
    <cofactor evidence="10">
        <name>Zn(2+)</name>
        <dbReference type="ChEBI" id="CHEBI:29105"/>
    </cofactor>
</comment>
<dbReference type="GO" id="GO:0006508">
    <property type="term" value="P:proteolysis"/>
    <property type="evidence" value="ECO:0007669"/>
    <property type="project" value="UniProtKB-KW"/>
</dbReference>
<comment type="function">
    <text evidence="10">Extracellular zinc metalloprotease.</text>
</comment>
<keyword evidence="15" id="KW-1185">Reference proteome</keyword>
<dbReference type="InterPro" id="IPR011096">
    <property type="entry name" value="FTP_domain"/>
</dbReference>
<dbReference type="Gene3D" id="3.10.450.490">
    <property type="match status" value="1"/>
</dbReference>
<gene>
    <name evidence="14" type="primary">proA</name>
    <name evidence="14" type="ORF">Ltuc_2265</name>
</gene>
<dbReference type="GO" id="GO:0005576">
    <property type="term" value="C:extracellular region"/>
    <property type="evidence" value="ECO:0007669"/>
    <property type="project" value="UniProtKB-SubCell"/>
</dbReference>
<evidence type="ECO:0000313" key="15">
    <source>
        <dbReference type="Proteomes" id="UP000054693"/>
    </source>
</evidence>
<keyword evidence="3" id="KW-0479">Metal-binding</keyword>
<organism evidence="14 15">
    <name type="scientific">Legionella tucsonensis</name>
    <dbReference type="NCBI Taxonomy" id="40335"/>
    <lineage>
        <taxon>Bacteria</taxon>
        <taxon>Pseudomonadati</taxon>
        <taxon>Pseudomonadota</taxon>
        <taxon>Gammaproteobacteria</taxon>
        <taxon>Legionellales</taxon>
        <taxon>Legionellaceae</taxon>
        <taxon>Legionella</taxon>
    </lineage>
</organism>
<dbReference type="NCBIfam" id="NF045902">
    <property type="entry name" value="MetaloprotProALeg"/>
    <property type="match status" value="1"/>
</dbReference>
<dbReference type="PANTHER" id="PTHR33794">
    <property type="entry name" value="BACILLOLYSIN"/>
    <property type="match status" value="1"/>
</dbReference>
<evidence type="ECO:0000259" key="13">
    <source>
        <dbReference type="Pfam" id="PF07504"/>
    </source>
</evidence>
<name>A0A0W0ZZ84_9GAMM</name>
<dbReference type="InterPro" id="IPR027268">
    <property type="entry name" value="Peptidase_M4/M1_CTD_sf"/>
</dbReference>
<evidence type="ECO:0000256" key="4">
    <source>
        <dbReference type="ARBA" id="ARBA00022729"/>
    </source>
</evidence>
<feature type="chain" id="PRO_5023100264" description="Neutral metalloproteinase" evidence="10">
    <location>
        <begin position="25"/>
        <end position="548"/>
    </location>
</feature>
<dbReference type="EC" id="3.4.24.-" evidence="10"/>
<feature type="active site" evidence="9">
    <location>
        <position position="370"/>
    </location>
</feature>
<evidence type="ECO:0000256" key="1">
    <source>
        <dbReference type="ARBA" id="ARBA00009388"/>
    </source>
</evidence>
<dbReference type="GO" id="GO:0004222">
    <property type="term" value="F:metalloendopeptidase activity"/>
    <property type="evidence" value="ECO:0007669"/>
    <property type="project" value="UniProtKB-UniRule"/>
</dbReference>
<evidence type="ECO:0000313" key="14">
    <source>
        <dbReference type="EMBL" id="KTD74418.1"/>
    </source>
</evidence>
<feature type="signal peptide" evidence="10">
    <location>
        <begin position="1"/>
        <end position="24"/>
    </location>
</feature>
<dbReference type="PANTHER" id="PTHR33794:SF1">
    <property type="entry name" value="BACILLOLYSIN"/>
    <property type="match status" value="1"/>
</dbReference>
<dbReference type="GO" id="GO:0046872">
    <property type="term" value="F:metal ion binding"/>
    <property type="evidence" value="ECO:0007669"/>
    <property type="project" value="UniProtKB-UniRule"/>
</dbReference>
<dbReference type="Pfam" id="PF01447">
    <property type="entry name" value="Peptidase_M4"/>
    <property type="match status" value="1"/>
</dbReference>
<keyword evidence="4 10" id="KW-0732">Signal</keyword>
<keyword evidence="7 10" id="KW-0482">Metalloprotease</keyword>
<dbReference type="Gene3D" id="1.10.390.10">
    <property type="entry name" value="Neutral Protease Domain 2"/>
    <property type="match status" value="1"/>
</dbReference>
<reference evidence="14 15" key="1">
    <citation type="submission" date="2015-11" db="EMBL/GenBank/DDBJ databases">
        <title>Genomic analysis of 38 Legionella species identifies large and diverse effector repertoires.</title>
        <authorList>
            <person name="Burstein D."/>
            <person name="Amaro F."/>
            <person name="Zusman T."/>
            <person name="Lifshitz Z."/>
            <person name="Cohen O."/>
            <person name="Gilbert J.A."/>
            <person name="Pupko T."/>
            <person name="Shuman H.A."/>
            <person name="Segal G."/>
        </authorList>
    </citation>
    <scope>NUCLEOTIDE SEQUENCE [LARGE SCALE GENOMIC DNA]</scope>
    <source>
        <strain evidence="14 15">ATCC 49180</strain>
    </source>
</reference>
<dbReference type="InterPro" id="IPR050728">
    <property type="entry name" value="Zinc_Metalloprotease_M4"/>
</dbReference>
<dbReference type="InterPro" id="IPR001570">
    <property type="entry name" value="Peptidase_M4_C_domain"/>
</dbReference>
<dbReference type="Pfam" id="PF07504">
    <property type="entry name" value="FTP"/>
    <property type="match status" value="1"/>
</dbReference>
<keyword evidence="5 10" id="KW-0378">Hydrolase</keyword>
<dbReference type="PATRIC" id="fig|40335.7.peg.2416"/>
<dbReference type="SUPFAM" id="SSF55486">
    <property type="entry name" value="Metalloproteases ('zincins'), catalytic domain"/>
    <property type="match status" value="1"/>
</dbReference>
<proteinExistence type="inferred from homology"/>
<dbReference type="OrthoDB" id="5378341at2"/>
<dbReference type="Proteomes" id="UP000054693">
    <property type="component" value="Unassembled WGS sequence"/>
</dbReference>
<evidence type="ECO:0000259" key="12">
    <source>
        <dbReference type="Pfam" id="PF02868"/>
    </source>
</evidence>
<evidence type="ECO:0000256" key="6">
    <source>
        <dbReference type="ARBA" id="ARBA00022833"/>
    </source>
</evidence>
<dbReference type="PRINTS" id="PR00730">
    <property type="entry name" value="THERMOLYSIN"/>
</dbReference>
<keyword evidence="6 10" id="KW-0862">Zinc</keyword>
<accession>A0A0W0ZZ84</accession>
<comment type="caution">
    <text evidence="14">The sequence shown here is derived from an EMBL/GenBank/DDBJ whole genome shotgun (WGS) entry which is preliminary data.</text>
</comment>
<evidence type="ECO:0000256" key="2">
    <source>
        <dbReference type="ARBA" id="ARBA00022670"/>
    </source>
</evidence>
<feature type="domain" description="Peptidase M4" evidence="11">
    <location>
        <begin position="219"/>
        <end position="377"/>
    </location>
</feature>
<sequence length="548" mass="61054">MHHNYYLSPLAVALALGIASSARAAEPMSLQKASLEQVKQSFALTTQGITVAKDSLRFVSEHTDGNKITHVRMQQQYVGFPVYGGYAIMHSMHTAKSLAKAQSNVAMNGVIYQGLQTELGQPEASFVKNADLALQQFKAKYADKEVSDEKVTPMVYIDAQHKAHWAYKVSVLVVHRDQIPERPTAIIDAKTNKPFVQWNDIKTKRDSVNGAGFGGNNKTGFYRFGADLPYLDLTRDIDNEVCFMENPDVKVINMDHRYSSRNKAMKFNCPTNDSNVYLTGYKGDGYDKDNGAASPTNDALYAGHVINHMYKEWYDSNALSNPDGSPMQLVMRVHYGDGYENAYWDGRQMTFGDGDTMMYPLVSLGVAAHEISHGFTEQHSNLEYYGQSGGMNEAFSDMAAQAAEYYSVNKSTWQIGGEIMKEDSGWDALRYMDKPSRDGDSIDTADEYYGGLDVHYSSGVYNHLFYILANQPNWNTRLAFDVMVKANMDYWTPYSDFDDGGDGLVSAINDLIVGDPNHEKYPSTAVCDVKKSLNEVKIITNMDGCAAN</sequence>
<feature type="domain" description="Peptidase M4 C-terminal" evidence="12">
    <location>
        <begin position="380"/>
        <end position="512"/>
    </location>
</feature>
<keyword evidence="10" id="KW-0964">Secreted</keyword>
<evidence type="ECO:0000256" key="9">
    <source>
        <dbReference type="PIRSR" id="PIRSR623612-1"/>
    </source>
</evidence>
<dbReference type="RefSeq" id="WP_058521376.1">
    <property type="nucleotide sequence ID" value="NZ_CAAAIP010000003.1"/>
</dbReference>
<protein>
    <recommendedName>
        <fullName evidence="10">Neutral metalloproteinase</fullName>
        <ecNumber evidence="10">3.4.24.-</ecNumber>
    </recommendedName>
</protein>
<evidence type="ECO:0000256" key="10">
    <source>
        <dbReference type="RuleBase" id="RU366073"/>
    </source>
</evidence>
<evidence type="ECO:0000256" key="3">
    <source>
        <dbReference type="ARBA" id="ARBA00022723"/>
    </source>
</evidence>
<comment type="subcellular location">
    <subcellularLocation>
        <location evidence="10">Secreted</location>
    </subcellularLocation>
</comment>
<feature type="domain" description="FTP" evidence="13">
    <location>
        <begin position="54"/>
        <end position="90"/>
    </location>
</feature>
<dbReference type="InterPro" id="IPR013856">
    <property type="entry name" value="Peptidase_M4_domain"/>
</dbReference>
<dbReference type="InterPro" id="IPR023612">
    <property type="entry name" value="Peptidase_M4"/>
</dbReference>
<dbReference type="Gene3D" id="3.10.450.40">
    <property type="match status" value="1"/>
</dbReference>
<dbReference type="Pfam" id="PF02868">
    <property type="entry name" value="Peptidase_M4_C"/>
    <property type="match status" value="1"/>
</dbReference>
<dbReference type="EMBL" id="LNZA01000001">
    <property type="protein sequence ID" value="KTD74418.1"/>
    <property type="molecule type" value="Genomic_DNA"/>
</dbReference>
<dbReference type="Gene3D" id="3.10.170.10">
    <property type="match status" value="1"/>
</dbReference>
<dbReference type="AlphaFoldDB" id="A0A0W0ZZ84"/>
<evidence type="ECO:0000256" key="8">
    <source>
        <dbReference type="ARBA" id="ARBA00023145"/>
    </source>
</evidence>
<evidence type="ECO:0000259" key="11">
    <source>
        <dbReference type="Pfam" id="PF01447"/>
    </source>
</evidence>
<evidence type="ECO:0000256" key="7">
    <source>
        <dbReference type="ARBA" id="ARBA00023049"/>
    </source>
</evidence>